<protein>
    <recommendedName>
        <fullName evidence="3">Immunity protein 50 of polymorphic toxin system</fullName>
    </recommendedName>
</protein>
<organism evidence="1 2">
    <name type="scientific">Paenibacillus artemisiicola</name>
    <dbReference type="NCBI Taxonomy" id="1172618"/>
    <lineage>
        <taxon>Bacteria</taxon>
        <taxon>Bacillati</taxon>
        <taxon>Bacillota</taxon>
        <taxon>Bacilli</taxon>
        <taxon>Bacillales</taxon>
        <taxon>Paenibacillaceae</taxon>
        <taxon>Paenibacillus</taxon>
    </lineage>
</organism>
<evidence type="ECO:0000313" key="1">
    <source>
        <dbReference type="EMBL" id="MBO7743600.1"/>
    </source>
</evidence>
<dbReference type="EMBL" id="JAGGDJ010000002">
    <property type="protein sequence ID" value="MBO7743600.1"/>
    <property type="molecule type" value="Genomic_DNA"/>
</dbReference>
<gene>
    <name evidence="1" type="ORF">I8J29_05295</name>
</gene>
<dbReference type="Proteomes" id="UP000670947">
    <property type="component" value="Unassembled WGS sequence"/>
</dbReference>
<proteinExistence type="predicted"/>
<evidence type="ECO:0008006" key="3">
    <source>
        <dbReference type="Google" id="ProtNLM"/>
    </source>
</evidence>
<accession>A0ABS3W5M8</accession>
<reference evidence="1 2" key="1">
    <citation type="submission" date="2021-03" db="EMBL/GenBank/DDBJ databases">
        <title>Paenibacillus artemisicola MWE-103 whole genome sequence.</title>
        <authorList>
            <person name="Ham Y.J."/>
        </authorList>
    </citation>
    <scope>NUCLEOTIDE SEQUENCE [LARGE SCALE GENOMIC DNA]</scope>
    <source>
        <strain evidence="1 2">MWE-103</strain>
    </source>
</reference>
<sequence>MATEAFTRLKALSWQEAKFLAFMAHVHELDKITYAFEFRTAEALHVFYLTENSLDEVTSYEGDQLSVSLDAISFKDINKINITFSAFNIDPDDDVEFSRLPFVATISTAAREFTLDFSDERNRYKLKDVRELLFKLKTLI</sequence>
<dbReference type="RefSeq" id="WP_208846617.1">
    <property type="nucleotide sequence ID" value="NZ_JAGGDJ010000002.1"/>
</dbReference>
<comment type="caution">
    <text evidence="1">The sequence shown here is derived from an EMBL/GenBank/DDBJ whole genome shotgun (WGS) entry which is preliminary data.</text>
</comment>
<name>A0ABS3W5M8_9BACL</name>
<keyword evidence="2" id="KW-1185">Reference proteome</keyword>
<evidence type="ECO:0000313" key="2">
    <source>
        <dbReference type="Proteomes" id="UP000670947"/>
    </source>
</evidence>